<feature type="region of interest" description="Disordered" evidence="1">
    <location>
        <begin position="1"/>
        <end position="22"/>
    </location>
</feature>
<comment type="caution">
    <text evidence="2">The sequence shown here is derived from an EMBL/GenBank/DDBJ whole genome shotgun (WGS) entry which is preliminary data.</text>
</comment>
<evidence type="ECO:0000313" key="3">
    <source>
        <dbReference type="Proteomes" id="UP000070092"/>
    </source>
</evidence>
<evidence type="ECO:0000313" key="2">
    <source>
        <dbReference type="EMBL" id="KWZ81919.1"/>
    </source>
</evidence>
<organism evidence="2 3">
    <name type="scientific">Bifidobacterium bifidum</name>
    <dbReference type="NCBI Taxonomy" id="1681"/>
    <lineage>
        <taxon>Bacteria</taxon>
        <taxon>Bacillati</taxon>
        <taxon>Actinomycetota</taxon>
        <taxon>Actinomycetes</taxon>
        <taxon>Bifidobacteriales</taxon>
        <taxon>Bifidobacteriaceae</taxon>
        <taxon>Bifidobacterium</taxon>
    </lineage>
</organism>
<sequence>MGPAGWDARPSGDGGASGMPGTSVMWGMATWRRMAGSMRHQAM</sequence>
<proteinExistence type="predicted"/>
<protein>
    <submittedName>
        <fullName evidence="2">Uncharacterized protein</fullName>
    </submittedName>
</protein>
<name>A0A133KQG4_BIFBI</name>
<gene>
    <name evidence="2" type="ORF">HMPREF3196_00777</name>
</gene>
<accession>A0A133KQG4</accession>
<dbReference type="EMBL" id="LRPO01000022">
    <property type="protein sequence ID" value="KWZ81919.1"/>
    <property type="molecule type" value="Genomic_DNA"/>
</dbReference>
<reference evidence="2 3" key="1">
    <citation type="submission" date="2016-01" db="EMBL/GenBank/DDBJ databases">
        <authorList>
            <person name="Oliw E.H."/>
        </authorList>
    </citation>
    <scope>NUCLEOTIDE SEQUENCE [LARGE SCALE GENOMIC DNA]</scope>
    <source>
        <strain evidence="2 3">MJR8628B</strain>
    </source>
</reference>
<dbReference type="Proteomes" id="UP000070092">
    <property type="component" value="Unassembled WGS sequence"/>
</dbReference>
<dbReference type="AlphaFoldDB" id="A0A133KQG4"/>
<evidence type="ECO:0000256" key="1">
    <source>
        <dbReference type="SAM" id="MobiDB-lite"/>
    </source>
</evidence>